<evidence type="ECO:0000256" key="2">
    <source>
        <dbReference type="ARBA" id="ARBA00022617"/>
    </source>
</evidence>
<proteinExistence type="inferred from homology"/>
<keyword evidence="3 8" id="KW-0479">Metal-binding</keyword>
<evidence type="ECO:0000256" key="6">
    <source>
        <dbReference type="ARBA" id="ARBA00023033"/>
    </source>
</evidence>
<comment type="similarity">
    <text evidence="1 8">Belongs to the cytochrome P450 family.</text>
</comment>
<dbReference type="GO" id="GO:0036199">
    <property type="term" value="F:cholest-4-en-3-one 26-monooxygenase activity"/>
    <property type="evidence" value="ECO:0007669"/>
    <property type="project" value="TreeGrafter"/>
</dbReference>
<comment type="function">
    <text evidence="7">Cytochromes P450 are a group of heme-thiolate monooxygenases. They oxidize a variety of structurally unrelated compounds, including steroids, fatty acids, and xenobiotics.</text>
</comment>
<dbReference type="PRINTS" id="PR00359">
    <property type="entry name" value="BP450"/>
</dbReference>
<dbReference type="Pfam" id="PF00067">
    <property type="entry name" value="p450"/>
    <property type="match status" value="1"/>
</dbReference>
<evidence type="ECO:0000256" key="1">
    <source>
        <dbReference type="ARBA" id="ARBA00010617"/>
    </source>
</evidence>
<dbReference type="PRINTS" id="PR00385">
    <property type="entry name" value="P450"/>
</dbReference>
<dbReference type="CDD" id="cd11033">
    <property type="entry name" value="CYP142-like"/>
    <property type="match status" value="1"/>
</dbReference>
<dbReference type="SUPFAM" id="SSF48264">
    <property type="entry name" value="Cytochrome P450"/>
    <property type="match status" value="1"/>
</dbReference>
<dbReference type="GO" id="GO:0008395">
    <property type="term" value="F:steroid hydroxylase activity"/>
    <property type="evidence" value="ECO:0007669"/>
    <property type="project" value="TreeGrafter"/>
</dbReference>
<dbReference type="InterPro" id="IPR017972">
    <property type="entry name" value="Cyt_P450_CS"/>
</dbReference>
<dbReference type="InterPro" id="IPR001128">
    <property type="entry name" value="Cyt_P450"/>
</dbReference>
<accession>A0A7V8U9T4</accession>
<dbReference type="GO" id="GO:0006707">
    <property type="term" value="P:cholesterol catabolic process"/>
    <property type="evidence" value="ECO:0007669"/>
    <property type="project" value="TreeGrafter"/>
</dbReference>
<keyword evidence="6 8" id="KW-0503">Monooxygenase</keyword>
<dbReference type="RefSeq" id="WP_181268213.1">
    <property type="nucleotide sequence ID" value="NZ_BAAAGB010000001.1"/>
</dbReference>
<evidence type="ECO:0000256" key="4">
    <source>
        <dbReference type="ARBA" id="ARBA00023002"/>
    </source>
</evidence>
<evidence type="ECO:0000313" key="9">
    <source>
        <dbReference type="EMBL" id="MBA1375755.1"/>
    </source>
</evidence>
<dbReference type="InterPro" id="IPR036396">
    <property type="entry name" value="Cyt_P450_sf"/>
</dbReference>
<evidence type="ECO:0000256" key="3">
    <source>
        <dbReference type="ARBA" id="ARBA00022723"/>
    </source>
</evidence>
<protein>
    <submittedName>
        <fullName evidence="9">Cytochrome P450</fullName>
    </submittedName>
</protein>
<dbReference type="PANTHER" id="PTHR46696">
    <property type="entry name" value="P450, PUTATIVE (EUROFUNG)-RELATED"/>
    <property type="match status" value="1"/>
</dbReference>
<dbReference type="Proteomes" id="UP000589292">
    <property type="component" value="Unassembled WGS sequence"/>
</dbReference>
<comment type="caution">
    <text evidence="9">The sequence shown here is derived from an EMBL/GenBank/DDBJ whole genome shotgun (WGS) entry which is preliminary data.</text>
</comment>
<evidence type="ECO:0000313" key="10">
    <source>
        <dbReference type="Proteomes" id="UP000589292"/>
    </source>
</evidence>
<dbReference type="Gene3D" id="1.10.630.10">
    <property type="entry name" value="Cytochrome P450"/>
    <property type="match status" value="1"/>
</dbReference>
<dbReference type="PANTHER" id="PTHR46696:SF4">
    <property type="entry name" value="BIOTIN BIOSYNTHESIS CYTOCHROME P450"/>
    <property type="match status" value="1"/>
</dbReference>
<keyword evidence="10" id="KW-1185">Reference proteome</keyword>
<dbReference type="AlphaFoldDB" id="A0A7V8U9T4"/>
<dbReference type="EMBL" id="VDES01000003">
    <property type="protein sequence ID" value="MBA1375755.1"/>
    <property type="molecule type" value="Genomic_DNA"/>
</dbReference>
<organism evidence="9 10">
    <name type="scientific">Sphingomonas ursincola</name>
    <dbReference type="NCBI Taxonomy" id="56361"/>
    <lineage>
        <taxon>Bacteria</taxon>
        <taxon>Pseudomonadati</taxon>
        <taxon>Pseudomonadota</taxon>
        <taxon>Alphaproteobacteria</taxon>
        <taxon>Sphingomonadales</taxon>
        <taxon>Sphingomonadaceae</taxon>
        <taxon>Sphingomonas</taxon>
    </lineage>
</organism>
<name>A0A7V8U9T4_9SPHN</name>
<dbReference type="PROSITE" id="PS00086">
    <property type="entry name" value="CYTOCHROME_P450"/>
    <property type="match status" value="1"/>
</dbReference>
<gene>
    <name evidence="9" type="ORF">FG486_15530</name>
</gene>
<keyword evidence="4 8" id="KW-0560">Oxidoreductase</keyword>
<sequence length="430" mass="47483">MATLAPAVLPPEIASAIVNPVAYGEWNGIKEKFRWARDNMPVGLVQAEGYMPFWAITRHEDIMTVSKDNARFLNAPKSVVLGPIAVQMLTHMITGGSPHLVRSLVTMDAPEHMDYRKLTQSWFMPKNLASLEEKIRGIARASVDTMLATGGSCDFVHQVSALYPLHVVMQILGVPHEDEPLMLKLTQEMFGGEDPDLNRARSVELTPEQVTQFVIEAVRDFEGYFMKLAADRRADPKDDVATVIANAVIDGEPISDRNAAGYYIIVAAAGHDTTSASTAGAMWALAKDPEQFARIKADRSLLPGLIEEAIRWTTPVQHFMRTAAEDCEIGGQRIAKDDWLMLCYVSGNHDERVFPDPDRFDASRGPNRHVAFGAGVHQCLGLHLARLEMRILFDELLDRIDSVELAGTPQRASSTFVGGPKTLPIRFVPS</sequence>
<dbReference type="GO" id="GO:0005506">
    <property type="term" value="F:iron ion binding"/>
    <property type="evidence" value="ECO:0007669"/>
    <property type="project" value="InterPro"/>
</dbReference>
<dbReference type="FunFam" id="1.10.630.10:FF:000018">
    <property type="entry name" value="Cytochrome P450 monooxygenase"/>
    <property type="match status" value="1"/>
</dbReference>
<evidence type="ECO:0000256" key="5">
    <source>
        <dbReference type="ARBA" id="ARBA00023004"/>
    </source>
</evidence>
<dbReference type="GO" id="GO:0020037">
    <property type="term" value="F:heme binding"/>
    <property type="evidence" value="ECO:0007669"/>
    <property type="project" value="InterPro"/>
</dbReference>
<keyword evidence="5 8" id="KW-0408">Iron</keyword>
<dbReference type="InterPro" id="IPR002397">
    <property type="entry name" value="Cyt_P450_B"/>
</dbReference>
<reference evidence="9 10" key="1">
    <citation type="journal article" date="1994" name="Int. J. Syst. Bacteriol.">
        <title>Phylogenetic positions of novel aerobic, bacteriochlorophyll a-containing bacteria and description of Roseococcus thiosulfatophilus gen. nov., sp. nov., Erythromicrobium ramosum gen. nov., sp. nov., and Erythrobacter litoralis sp. nov.</title>
        <authorList>
            <person name="Yurkov V."/>
            <person name="Stackebrandt E."/>
            <person name="Holmes A."/>
            <person name="Fuerst J.A."/>
            <person name="Hugenholtz P."/>
            <person name="Golecki J."/>
            <person name="Gad'on N."/>
            <person name="Gorlenko V.M."/>
            <person name="Kompantseva E.I."/>
            <person name="Drews G."/>
        </authorList>
    </citation>
    <scope>NUCLEOTIDE SEQUENCE [LARGE SCALE GENOMIC DNA]</scope>
    <source>
        <strain evidence="9 10">KR-99</strain>
    </source>
</reference>
<evidence type="ECO:0000256" key="8">
    <source>
        <dbReference type="RuleBase" id="RU000461"/>
    </source>
</evidence>
<keyword evidence="2 8" id="KW-0349">Heme</keyword>
<evidence type="ECO:0000256" key="7">
    <source>
        <dbReference type="ARBA" id="ARBA00043906"/>
    </source>
</evidence>